<feature type="region of interest" description="Disordered" evidence="1">
    <location>
        <begin position="262"/>
        <end position="299"/>
    </location>
</feature>
<keyword evidence="2" id="KW-0812">Transmembrane</keyword>
<dbReference type="GeneID" id="114770268"/>
<gene>
    <name evidence="3" type="primary">tmem268</name>
</gene>
<name>A0AAY4E992_9TELE</name>
<evidence type="ECO:0000313" key="3">
    <source>
        <dbReference type="Ensembl" id="ENSDCDP00010054207.1"/>
    </source>
</evidence>
<dbReference type="CTD" id="203197"/>
<sequence length="376" mass="41996">MDQRFVFFHRGFTDPTSEVAADSPPYVSHSVRMCHCLGVTVTQSCIILPSLSGQCVVAVPSSSAINPKFDLSVCKALLEKEGFQVPVEDFDAPLEAALSSSSIRRYLLFNSNSFRFIMAPVLYIVLWCTLYSSVHLYLLSNTTDFWLLCLSVTLVSILITSVLIFIFHHSNKEINMNTDVRLIPVNEKLSRHHLLVAIADWVQRCTGTMQLFCVYWDLSACLNSLTDALEEMSFVREELQKKINKRMSHLTLVTEVMALDPEPGSLHVEGGEEDDEDAEEETPLLAGNDPNPSGQNVPSVQREEGKLTKTFSLVPNNSLPVEAVAHQLLLTYSAAYIRLLVSDRLPGSPPPMQENRAHCTTATLCLCQYVKMKVLR</sequence>
<evidence type="ECO:0000313" key="4">
    <source>
        <dbReference type="Proteomes" id="UP000694580"/>
    </source>
</evidence>
<reference evidence="3 4" key="1">
    <citation type="submission" date="2020-06" db="EMBL/GenBank/DDBJ databases">
        <authorList>
            <consortium name="Wellcome Sanger Institute Data Sharing"/>
        </authorList>
    </citation>
    <scope>NUCLEOTIDE SEQUENCE [LARGE SCALE GENOMIC DNA]</scope>
</reference>
<dbReference type="RefSeq" id="XP_028819869.1">
    <property type="nucleotide sequence ID" value="XM_028964036.1"/>
</dbReference>
<reference evidence="3" key="2">
    <citation type="submission" date="2025-08" db="UniProtKB">
        <authorList>
            <consortium name="Ensembl"/>
        </authorList>
    </citation>
    <scope>IDENTIFICATION</scope>
</reference>
<dbReference type="Pfam" id="PF14800">
    <property type="entry name" value="DUF4481"/>
    <property type="match status" value="1"/>
</dbReference>
<evidence type="ECO:0000256" key="2">
    <source>
        <dbReference type="SAM" id="Phobius"/>
    </source>
</evidence>
<proteinExistence type="predicted"/>
<feature type="transmembrane region" description="Helical" evidence="2">
    <location>
        <begin position="114"/>
        <end position="139"/>
    </location>
</feature>
<dbReference type="PANTHER" id="PTHR31193">
    <property type="entry name" value="TRANSMEMBRANE PROTEIN C9ORF91"/>
    <property type="match status" value="1"/>
</dbReference>
<feature type="compositionally biased region" description="Polar residues" evidence="1">
    <location>
        <begin position="290"/>
        <end position="299"/>
    </location>
</feature>
<feature type="transmembrane region" description="Helical" evidence="2">
    <location>
        <begin position="145"/>
        <end position="167"/>
    </location>
</feature>
<evidence type="ECO:0008006" key="5">
    <source>
        <dbReference type="Google" id="ProtNLM"/>
    </source>
</evidence>
<reference evidence="3" key="3">
    <citation type="submission" date="2025-09" db="UniProtKB">
        <authorList>
            <consortium name="Ensembl"/>
        </authorList>
    </citation>
    <scope>IDENTIFICATION</scope>
</reference>
<organism evidence="3 4">
    <name type="scientific">Denticeps clupeoides</name>
    <name type="common">denticle herring</name>
    <dbReference type="NCBI Taxonomy" id="299321"/>
    <lineage>
        <taxon>Eukaryota</taxon>
        <taxon>Metazoa</taxon>
        <taxon>Chordata</taxon>
        <taxon>Craniata</taxon>
        <taxon>Vertebrata</taxon>
        <taxon>Euteleostomi</taxon>
        <taxon>Actinopterygii</taxon>
        <taxon>Neopterygii</taxon>
        <taxon>Teleostei</taxon>
        <taxon>Clupei</taxon>
        <taxon>Clupeiformes</taxon>
        <taxon>Denticipitoidei</taxon>
        <taxon>Denticipitidae</taxon>
        <taxon>Denticeps</taxon>
    </lineage>
</organism>
<keyword evidence="2" id="KW-1133">Transmembrane helix</keyword>
<keyword evidence="2" id="KW-0472">Membrane</keyword>
<protein>
    <recommendedName>
        <fullName evidence="5">Transmembrane protein 268</fullName>
    </recommendedName>
</protein>
<feature type="compositionally biased region" description="Acidic residues" evidence="1">
    <location>
        <begin position="271"/>
        <end position="282"/>
    </location>
</feature>
<accession>A0AAY4E992</accession>
<evidence type="ECO:0000256" key="1">
    <source>
        <dbReference type="SAM" id="MobiDB-lite"/>
    </source>
</evidence>
<dbReference type="InterPro" id="IPR028054">
    <property type="entry name" value="DUF4481"/>
</dbReference>
<keyword evidence="4" id="KW-1185">Reference proteome</keyword>
<dbReference type="PANTHER" id="PTHR31193:SF1">
    <property type="entry name" value="TRANSMEMBRANE PROTEIN 268"/>
    <property type="match status" value="1"/>
</dbReference>
<dbReference type="Ensembl" id="ENSDCDT00010064745.1">
    <property type="protein sequence ID" value="ENSDCDP00010054207.1"/>
    <property type="gene ID" value="ENSDCDG00010031331.1"/>
</dbReference>
<dbReference type="GeneTree" id="ENSGT00390000011559"/>
<dbReference type="Proteomes" id="UP000694580">
    <property type="component" value="Chromosome 20"/>
</dbReference>
<dbReference type="AlphaFoldDB" id="A0AAY4E992"/>